<dbReference type="EMBL" id="QHCR01000003">
    <property type="protein sequence ID" value="RHX80844.1"/>
    <property type="molecule type" value="Genomic_DNA"/>
</dbReference>
<dbReference type="RefSeq" id="WP_118955549.1">
    <property type="nucleotide sequence ID" value="NZ_QHCR01000003.1"/>
</dbReference>
<dbReference type="SUPFAM" id="SSF46689">
    <property type="entry name" value="Homeodomain-like"/>
    <property type="match status" value="1"/>
</dbReference>
<evidence type="ECO:0000313" key="6">
    <source>
        <dbReference type="EMBL" id="RHX80844.1"/>
    </source>
</evidence>
<evidence type="ECO:0000256" key="4">
    <source>
        <dbReference type="SAM" id="Phobius"/>
    </source>
</evidence>
<dbReference type="PANTHER" id="PTHR43280">
    <property type="entry name" value="ARAC-FAMILY TRANSCRIPTIONAL REGULATOR"/>
    <property type="match status" value="1"/>
</dbReference>
<feature type="transmembrane region" description="Helical" evidence="4">
    <location>
        <begin position="164"/>
        <end position="182"/>
    </location>
</feature>
<feature type="transmembrane region" description="Helical" evidence="4">
    <location>
        <begin position="202"/>
        <end position="225"/>
    </location>
</feature>
<feature type="transmembrane region" description="Helical" evidence="4">
    <location>
        <begin position="270"/>
        <end position="291"/>
    </location>
</feature>
<dbReference type="Pfam" id="PF12833">
    <property type="entry name" value="HTH_18"/>
    <property type="match status" value="1"/>
</dbReference>
<proteinExistence type="predicted"/>
<dbReference type="InterPro" id="IPR009057">
    <property type="entry name" value="Homeodomain-like_sf"/>
</dbReference>
<feature type="transmembrane region" description="Helical" evidence="4">
    <location>
        <begin position="246"/>
        <end position="264"/>
    </location>
</feature>
<feature type="transmembrane region" description="Helical" evidence="4">
    <location>
        <begin position="50"/>
        <end position="70"/>
    </location>
</feature>
<reference evidence="6 7" key="2">
    <citation type="journal article" date="2020" name="Int. J. Syst. Evol. Microbiol.">
        <title>Leptospira yasudae sp. nov. and Leptospira stimsonii sp. nov., two new species of the pathogenic group isolated from environmental sources.</title>
        <authorList>
            <person name="Casanovas-Massana A."/>
            <person name="Hamond C."/>
            <person name="Santos L.A."/>
            <person name="de Oliveira D."/>
            <person name="Hacker K.P."/>
            <person name="Balassiano I."/>
            <person name="Costa F."/>
            <person name="Medeiros M.A."/>
            <person name="Reis M.G."/>
            <person name="Ko A.I."/>
            <person name="Wunder E.A."/>
        </authorList>
    </citation>
    <scope>NUCLEOTIDE SEQUENCE [LARGE SCALE GENOMIC DNA]</scope>
    <source>
        <strain evidence="6 7">B21</strain>
    </source>
</reference>
<feature type="transmembrane region" description="Helical" evidence="4">
    <location>
        <begin position="104"/>
        <end position="121"/>
    </location>
</feature>
<dbReference type="Proteomes" id="UP000285569">
    <property type="component" value="Unassembled WGS sequence"/>
</dbReference>
<evidence type="ECO:0000259" key="5">
    <source>
        <dbReference type="PROSITE" id="PS01124"/>
    </source>
</evidence>
<dbReference type="SMART" id="SM00342">
    <property type="entry name" value="HTH_ARAC"/>
    <property type="match status" value="1"/>
</dbReference>
<dbReference type="PANTHER" id="PTHR43280:SF29">
    <property type="entry name" value="ARAC-FAMILY TRANSCRIPTIONAL REGULATOR"/>
    <property type="match status" value="1"/>
</dbReference>
<reference evidence="7" key="1">
    <citation type="submission" date="2018-05" db="EMBL/GenBank/DDBJ databases">
        <title>Leptospira yasudae sp. nov. and Leptospira stimsonii sp. nov., two pathogenic species of the genus Leptospira isolated from environmental sources.</title>
        <authorList>
            <person name="Casanovas-Massana A."/>
            <person name="Hamond C."/>
            <person name="Santos L.A."/>
            <person name="Hacker K.P."/>
            <person name="Balassiano I."/>
            <person name="Medeiros M.A."/>
            <person name="Reis M.G."/>
            <person name="Ko A.I."/>
            <person name="Wunder E.A."/>
        </authorList>
    </citation>
    <scope>NUCLEOTIDE SEQUENCE [LARGE SCALE GENOMIC DNA]</scope>
    <source>
        <strain evidence="7">B21</strain>
    </source>
</reference>
<keyword evidence="1" id="KW-0805">Transcription regulation</keyword>
<keyword evidence="4" id="KW-0472">Membrane</keyword>
<keyword evidence="4" id="KW-1133">Transmembrane helix</keyword>
<sequence>MEVELSCFHDSILRIFQSEVVLADTDGLPSGLKIKKNLDSKRESPPNTCMYSFLAFGAGLAFLLSLSEWITSIRGNNESRIERMNTSTKNERFRLTISPLRNQVVSCLFFSIGVVQLHIFFELSDRLIRFAWIAETHIPFIFAIGPLTYLYFRNLIGETIDRFSPVHLFPCVLSAATMFPFYLRNFVSKQNFLKMENPNDPYHNIVLILLILGTIQNFLYPIVLFRRIWAWRSGANSERRTAFTPFLLLFAGTLFVLILFVIAQSLFMPLFFAASSGVTLLLCIVFVTGHARIPWVEQLKKESREARYAESRIRGLNVDAVLLRLNDLMRNEKYYADEDLTLGKLSDSLGIHTHQLSEILNSSIKKSFREFVADFRLEEAARILLEEPQRSVLSAAYASGFNSKSAFHKLFQEKFGCTPTEFRTNRSFRINA</sequence>
<evidence type="ECO:0000256" key="2">
    <source>
        <dbReference type="ARBA" id="ARBA00023125"/>
    </source>
</evidence>
<keyword evidence="2" id="KW-0238">DNA-binding</keyword>
<name>A0ABX9M563_9LEPT</name>
<dbReference type="Gene3D" id="1.10.10.60">
    <property type="entry name" value="Homeodomain-like"/>
    <property type="match status" value="1"/>
</dbReference>
<evidence type="ECO:0000256" key="1">
    <source>
        <dbReference type="ARBA" id="ARBA00023015"/>
    </source>
</evidence>
<evidence type="ECO:0000313" key="7">
    <source>
        <dbReference type="Proteomes" id="UP000285569"/>
    </source>
</evidence>
<comment type="caution">
    <text evidence="6">The sequence shown here is derived from an EMBL/GenBank/DDBJ whole genome shotgun (WGS) entry which is preliminary data.</text>
</comment>
<feature type="domain" description="HTH araC/xylS-type" evidence="5">
    <location>
        <begin position="319"/>
        <end position="425"/>
    </location>
</feature>
<gene>
    <name evidence="6" type="ORF">DLM77_08195</name>
</gene>
<keyword evidence="4" id="KW-0812">Transmembrane</keyword>
<dbReference type="InterPro" id="IPR018062">
    <property type="entry name" value="HTH_AraC-typ_CS"/>
</dbReference>
<evidence type="ECO:0000256" key="3">
    <source>
        <dbReference type="ARBA" id="ARBA00023163"/>
    </source>
</evidence>
<accession>A0ABX9M563</accession>
<organism evidence="6 7">
    <name type="scientific">Leptospira yasudae</name>
    <dbReference type="NCBI Taxonomy" id="2202201"/>
    <lineage>
        <taxon>Bacteria</taxon>
        <taxon>Pseudomonadati</taxon>
        <taxon>Spirochaetota</taxon>
        <taxon>Spirochaetia</taxon>
        <taxon>Leptospirales</taxon>
        <taxon>Leptospiraceae</taxon>
        <taxon>Leptospira</taxon>
    </lineage>
</organism>
<keyword evidence="3" id="KW-0804">Transcription</keyword>
<feature type="transmembrane region" description="Helical" evidence="4">
    <location>
        <begin position="127"/>
        <end position="152"/>
    </location>
</feature>
<protein>
    <submittedName>
        <fullName evidence="6">AraC family transcriptional regulator</fullName>
    </submittedName>
</protein>
<dbReference type="InterPro" id="IPR018060">
    <property type="entry name" value="HTH_AraC"/>
</dbReference>
<dbReference type="PROSITE" id="PS01124">
    <property type="entry name" value="HTH_ARAC_FAMILY_2"/>
    <property type="match status" value="1"/>
</dbReference>
<dbReference type="PROSITE" id="PS00041">
    <property type="entry name" value="HTH_ARAC_FAMILY_1"/>
    <property type="match status" value="1"/>
</dbReference>
<keyword evidence="7" id="KW-1185">Reference proteome</keyword>